<keyword evidence="3" id="KW-0274">FAD</keyword>
<dbReference type="PANTHER" id="PTHR10961:SF7">
    <property type="entry name" value="FAD DEPENDENT OXIDOREDUCTASE DOMAIN-CONTAINING PROTEIN"/>
    <property type="match status" value="1"/>
</dbReference>
<dbReference type="GO" id="GO:0008115">
    <property type="term" value="F:sarcosine oxidase activity"/>
    <property type="evidence" value="ECO:0007669"/>
    <property type="project" value="TreeGrafter"/>
</dbReference>
<accession>A0A077LT95</accession>
<dbReference type="Pfam" id="PF01266">
    <property type="entry name" value="DAO"/>
    <property type="match status" value="1"/>
</dbReference>
<dbReference type="InterPro" id="IPR045170">
    <property type="entry name" value="MTOX"/>
</dbReference>
<dbReference type="InterPro" id="IPR006076">
    <property type="entry name" value="FAD-dep_OxRdtase"/>
</dbReference>
<feature type="domain" description="FAD dependent oxidoreductase" evidence="5">
    <location>
        <begin position="13"/>
        <end position="355"/>
    </location>
</feature>
<protein>
    <submittedName>
        <fullName evidence="6">Putative sarcosine oxidase</fullName>
        <ecNumber evidence="6">1.5.3.-</ecNumber>
    </submittedName>
</protein>
<dbReference type="InterPro" id="IPR036188">
    <property type="entry name" value="FAD/NAD-bd_sf"/>
</dbReference>
<dbReference type="SUPFAM" id="SSF51905">
    <property type="entry name" value="FAD/NAD(P)-binding domain"/>
    <property type="match status" value="1"/>
</dbReference>
<keyword evidence="4 6" id="KW-0560">Oxidoreductase</keyword>
<name>A0A077LT95_9MICO</name>
<evidence type="ECO:0000256" key="1">
    <source>
        <dbReference type="ARBA" id="ARBA00001974"/>
    </source>
</evidence>
<keyword evidence="7" id="KW-1185">Reference proteome</keyword>
<evidence type="ECO:0000313" key="6">
    <source>
        <dbReference type="EMBL" id="CCH76311.1"/>
    </source>
</evidence>
<dbReference type="EMBL" id="CAJB01000023">
    <property type="protein sequence ID" value="CCH76311.1"/>
    <property type="molecule type" value="Genomic_DNA"/>
</dbReference>
<dbReference type="Gene3D" id="3.50.50.60">
    <property type="entry name" value="FAD/NAD(P)-binding domain"/>
    <property type="match status" value="1"/>
</dbReference>
<evidence type="ECO:0000259" key="5">
    <source>
        <dbReference type="Pfam" id="PF01266"/>
    </source>
</evidence>
<proteinExistence type="predicted"/>
<dbReference type="SUPFAM" id="SSF54373">
    <property type="entry name" value="FAD-linked reductases, C-terminal domain"/>
    <property type="match status" value="1"/>
</dbReference>
<dbReference type="STRING" id="1194083.BN12_1190028"/>
<keyword evidence="2" id="KW-0285">Flavoprotein</keyword>
<sequence length="386" mass="41687">MTQHAPLLPPSTDTVVVGAGLMGSAVAWHLARRGHGVVVVERFTPANPLGSSHGSARIIRRAYPHIDYIRLTGEAFEWWRELELDSDGPILRLTGGLDHGADRQPRTIASALSRAGVEHDLLSASEAEDRYPGMVFEGPVLYHPQAGTIDAEHAVRALLAGAEAHGAATAQGTEVVAIVDGDDTVRVQTTHGDVRARTVVVAAGAWMPELLAGIVELPPLWVTQHAVFHFPRADPSVTWPVTIHRADMDVYHLPGGRDGGPTDARKIAEHRGAATTARTRSGEVDDGSRRRITEYVRRWLPGLVPDPFGETTCLYTSTQDEDFLIDRIGRVVVVSACSGHGAKLAPVVGRVAADLVEGHPSEPARFGLSRHRERIQPGRRPMTVLP</sequence>
<evidence type="ECO:0000313" key="7">
    <source>
        <dbReference type="Proteomes" id="UP000035721"/>
    </source>
</evidence>
<dbReference type="AlphaFoldDB" id="A0A077LT95"/>
<comment type="cofactor">
    <cofactor evidence="1">
        <name>FAD</name>
        <dbReference type="ChEBI" id="CHEBI:57692"/>
    </cofactor>
</comment>
<comment type="caution">
    <text evidence="6">The sequence shown here is derived from an EMBL/GenBank/DDBJ whole genome shotgun (WGS) entry which is preliminary data.</text>
</comment>
<evidence type="ECO:0000256" key="2">
    <source>
        <dbReference type="ARBA" id="ARBA00022630"/>
    </source>
</evidence>
<dbReference type="RefSeq" id="WP_048553065.1">
    <property type="nucleotide sequence ID" value="NZ_HF570958.1"/>
</dbReference>
<reference evidence="6 7" key="1">
    <citation type="journal article" date="2013" name="ISME J.">
        <title>A metabolic model for members of the genus Tetrasphaera involved in enhanced biological phosphorus removal.</title>
        <authorList>
            <person name="Kristiansen R."/>
            <person name="Nguyen H.T.T."/>
            <person name="Saunders A.M."/>
            <person name="Nielsen J.L."/>
            <person name="Wimmer R."/>
            <person name="Le V.Q."/>
            <person name="McIlroy S.J."/>
            <person name="Petrovski S."/>
            <person name="Seviour R.J."/>
            <person name="Calteau A."/>
            <person name="Nielsen K.L."/>
            <person name="Nielsen P.H."/>
        </authorList>
    </citation>
    <scope>NUCLEOTIDE SEQUENCE [LARGE SCALE GENOMIC DNA]</scope>
    <source>
        <strain evidence="6 7">T1-X7</strain>
    </source>
</reference>
<evidence type="ECO:0000256" key="3">
    <source>
        <dbReference type="ARBA" id="ARBA00022827"/>
    </source>
</evidence>
<dbReference type="Proteomes" id="UP000035721">
    <property type="component" value="Unassembled WGS sequence"/>
</dbReference>
<gene>
    <name evidence="6" type="ORF">BN12_1190028</name>
</gene>
<dbReference type="PANTHER" id="PTHR10961">
    <property type="entry name" value="PEROXISOMAL SARCOSINE OXIDASE"/>
    <property type="match status" value="1"/>
</dbReference>
<organism evidence="6 7">
    <name type="scientific">Nostocoides japonicum T1-X7</name>
    <dbReference type="NCBI Taxonomy" id="1194083"/>
    <lineage>
        <taxon>Bacteria</taxon>
        <taxon>Bacillati</taxon>
        <taxon>Actinomycetota</taxon>
        <taxon>Actinomycetes</taxon>
        <taxon>Micrococcales</taxon>
        <taxon>Intrasporangiaceae</taxon>
        <taxon>Nostocoides</taxon>
    </lineage>
</organism>
<dbReference type="EC" id="1.5.3.-" evidence="6"/>
<dbReference type="Gene3D" id="3.30.9.10">
    <property type="entry name" value="D-Amino Acid Oxidase, subunit A, domain 2"/>
    <property type="match status" value="1"/>
</dbReference>
<dbReference type="OrthoDB" id="9806257at2"/>
<evidence type="ECO:0000256" key="4">
    <source>
        <dbReference type="ARBA" id="ARBA00023002"/>
    </source>
</evidence>
<dbReference type="GO" id="GO:0050660">
    <property type="term" value="F:flavin adenine dinucleotide binding"/>
    <property type="evidence" value="ECO:0007669"/>
    <property type="project" value="InterPro"/>
</dbReference>